<sequence>MDTDADDHLIESNSYDPICFRLVLEVTSSNYRADLRTKVRAYAQAEVPLYVIVDREHDRLHVLTDPDGAEYAAHRVHSPGESVVLPASPGAGVVLDVEEVLGAGRPQEGSGQS</sequence>
<dbReference type="InterPro" id="IPR012296">
    <property type="entry name" value="Nuclease_put_TT1808"/>
</dbReference>
<dbReference type="CDD" id="cd06260">
    <property type="entry name" value="DUF820-like"/>
    <property type="match status" value="1"/>
</dbReference>
<feature type="domain" description="Putative restriction endonuclease" evidence="1">
    <location>
        <begin position="12"/>
        <end position="97"/>
    </location>
</feature>
<proteinExistence type="predicted"/>
<reference evidence="2" key="1">
    <citation type="journal article" date="2014" name="Int. J. Syst. Evol. Microbiol.">
        <title>Complete genome sequence of Corynebacterium casei LMG S-19264T (=DSM 44701T), isolated from a smear-ripened cheese.</title>
        <authorList>
            <consortium name="US DOE Joint Genome Institute (JGI-PGF)"/>
            <person name="Walter F."/>
            <person name="Albersmeier A."/>
            <person name="Kalinowski J."/>
            <person name="Ruckert C."/>
        </authorList>
    </citation>
    <scope>NUCLEOTIDE SEQUENCE</scope>
    <source>
        <strain evidence="2">JCM 4234</strain>
    </source>
</reference>
<name>A0A918G9W5_STRGD</name>
<dbReference type="PANTHER" id="PTHR35400:SF3">
    <property type="entry name" value="SLL1072 PROTEIN"/>
    <property type="match status" value="1"/>
</dbReference>
<evidence type="ECO:0000313" key="2">
    <source>
        <dbReference type="EMBL" id="GGS24671.1"/>
    </source>
</evidence>
<keyword evidence="3" id="KW-1185">Reference proteome</keyword>
<accession>A0A918G9W5</accession>
<dbReference type="PANTHER" id="PTHR35400">
    <property type="entry name" value="SLR1083 PROTEIN"/>
    <property type="match status" value="1"/>
</dbReference>
<dbReference type="AlphaFoldDB" id="A0A918G9W5"/>
<reference evidence="2" key="2">
    <citation type="submission" date="2020-09" db="EMBL/GenBank/DDBJ databases">
        <authorList>
            <person name="Sun Q."/>
            <person name="Ohkuma M."/>
        </authorList>
    </citation>
    <scope>NUCLEOTIDE SEQUENCE</scope>
    <source>
        <strain evidence="2">JCM 4234</strain>
    </source>
</reference>
<gene>
    <name evidence="2" type="ORF">GCM10010238_11030</name>
</gene>
<dbReference type="EMBL" id="BMSL01000002">
    <property type="protein sequence ID" value="GGS24671.1"/>
    <property type="molecule type" value="Genomic_DNA"/>
</dbReference>
<dbReference type="SUPFAM" id="SSF52980">
    <property type="entry name" value="Restriction endonuclease-like"/>
    <property type="match status" value="1"/>
</dbReference>
<dbReference type="Gene3D" id="3.90.1570.10">
    <property type="entry name" value="tt1808, chain A"/>
    <property type="match status" value="1"/>
</dbReference>
<evidence type="ECO:0000259" key="1">
    <source>
        <dbReference type="Pfam" id="PF05685"/>
    </source>
</evidence>
<organism evidence="2 3">
    <name type="scientific">Streptomyces griseoviridis</name>
    <dbReference type="NCBI Taxonomy" id="45398"/>
    <lineage>
        <taxon>Bacteria</taxon>
        <taxon>Bacillati</taxon>
        <taxon>Actinomycetota</taxon>
        <taxon>Actinomycetes</taxon>
        <taxon>Kitasatosporales</taxon>
        <taxon>Streptomycetaceae</taxon>
        <taxon>Streptomyces</taxon>
    </lineage>
</organism>
<comment type="caution">
    <text evidence="2">The sequence shown here is derived from an EMBL/GenBank/DDBJ whole genome shotgun (WGS) entry which is preliminary data.</text>
</comment>
<dbReference type="InterPro" id="IPR011335">
    <property type="entry name" value="Restrct_endonuc-II-like"/>
</dbReference>
<protein>
    <recommendedName>
        <fullName evidence="1">Putative restriction endonuclease domain-containing protein</fullName>
    </recommendedName>
</protein>
<evidence type="ECO:0000313" key="3">
    <source>
        <dbReference type="Proteomes" id="UP000653493"/>
    </source>
</evidence>
<dbReference type="Proteomes" id="UP000653493">
    <property type="component" value="Unassembled WGS sequence"/>
</dbReference>
<dbReference type="Pfam" id="PF05685">
    <property type="entry name" value="Uma2"/>
    <property type="match status" value="1"/>
</dbReference>
<dbReference type="InterPro" id="IPR008538">
    <property type="entry name" value="Uma2"/>
</dbReference>